<dbReference type="EMBL" id="JAUMIS010000001">
    <property type="protein sequence ID" value="MDO3720140.1"/>
    <property type="molecule type" value="Genomic_DNA"/>
</dbReference>
<dbReference type="Pfam" id="PF02698">
    <property type="entry name" value="DUF218"/>
    <property type="match status" value="1"/>
</dbReference>
<feature type="transmembrane region" description="Helical" evidence="1">
    <location>
        <begin position="37"/>
        <end position="57"/>
    </location>
</feature>
<dbReference type="InterPro" id="IPR003848">
    <property type="entry name" value="DUF218"/>
</dbReference>
<sequence>MLAFELKKFIGQMLMPIPLTLMLLMAGILMLRVWPRMARVALVSGALLLFLTSWAPVSNRLVSMVESDYAAFDLSRPVDVVVVLGGCHSSDDRVPPAAQLCSSSLYRLVEGLRILGANPQAELFVSGYARHDPVPHADMVASIARSMGVDEGRIRRFPEPKDTGEEAKHMKPWLVDRRFALVTEASHLARAVWFFEQQGLEPIPAPAIRLGSETPDLSVQASNQLKSERAFYEVLGMLWQRLVAILS</sequence>
<reference evidence="3" key="1">
    <citation type="submission" date="2023-07" db="EMBL/GenBank/DDBJ databases">
        <title>Marinobacter sp. chi1 genome sequencing and assembly.</title>
        <authorList>
            <person name="Park S."/>
        </authorList>
    </citation>
    <scope>NUCLEOTIDE SEQUENCE</scope>
    <source>
        <strain evidence="3">Chi1</strain>
    </source>
</reference>
<keyword evidence="1" id="KW-0812">Transmembrane</keyword>
<feature type="transmembrane region" description="Helical" evidence="1">
    <location>
        <begin position="12"/>
        <end position="31"/>
    </location>
</feature>
<dbReference type="PANTHER" id="PTHR30336:SF4">
    <property type="entry name" value="ENVELOPE BIOGENESIS FACTOR ELYC"/>
    <property type="match status" value="1"/>
</dbReference>
<protein>
    <submittedName>
        <fullName evidence="3">ElyC/SanA/YdcF family protein</fullName>
    </submittedName>
</protein>
<accession>A0ABT8VVX8</accession>
<proteinExistence type="predicted"/>
<keyword evidence="1" id="KW-1133">Transmembrane helix</keyword>
<keyword evidence="4" id="KW-1185">Reference proteome</keyword>
<keyword evidence="1" id="KW-0472">Membrane</keyword>
<dbReference type="Proteomes" id="UP001168640">
    <property type="component" value="Unassembled WGS sequence"/>
</dbReference>
<evidence type="ECO:0000313" key="4">
    <source>
        <dbReference type="Proteomes" id="UP001168640"/>
    </source>
</evidence>
<dbReference type="CDD" id="cd06259">
    <property type="entry name" value="YdcF-like"/>
    <property type="match status" value="1"/>
</dbReference>
<gene>
    <name evidence="3" type="ORF">QVZ43_00295</name>
</gene>
<dbReference type="InterPro" id="IPR051599">
    <property type="entry name" value="Cell_Envelope_Assoc"/>
</dbReference>
<dbReference type="RefSeq" id="WP_302908414.1">
    <property type="nucleotide sequence ID" value="NZ_JAUMIS010000001.1"/>
</dbReference>
<evidence type="ECO:0000256" key="1">
    <source>
        <dbReference type="SAM" id="Phobius"/>
    </source>
</evidence>
<comment type="caution">
    <text evidence="3">The sequence shown here is derived from an EMBL/GenBank/DDBJ whole genome shotgun (WGS) entry which is preliminary data.</text>
</comment>
<feature type="domain" description="DUF218" evidence="2">
    <location>
        <begin position="79"/>
        <end position="236"/>
    </location>
</feature>
<evidence type="ECO:0000313" key="3">
    <source>
        <dbReference type="EMBL" id="MDO3720140.1"/>
    </source>
</evidence>
<organism evidence="3 4">
    <name type="scientific">Marinobacter suaedae</name>
    <dbReference type="NCBI Taxonomy" id="3057675"/>
    <lineage>
        <taxon>Bacteria</taxon>
        <taxon>Pseudomonadati</taxon>
        <taxon>Pseudomonadota</taxon>
        <taxon>Gammaproteobacteria</taxon>
        <taxon>Pseudomonadales</taxon>
        <taxon>Marinobacteraceae</taxon>
        <taxon>Marinobacter</taxon>
    </lineage>
</organism>
<evidence type="ECO:0000259" key="2">
    <source>
        <dbReference type="Pfam" id="PF02698"/>
    </source>
</evidence>
<name>A0ABT8VVX8_9GAMM</name>
<dbReference type="PANTHER" id="PTHR30336">
    <property type="entry name" value="INNER MEMBRANE PROTEIN, PROBABLE PERMEASE"/>
    <property type="match status" value="1"/>
</dbReference>